<dbReference type="GO" id="GO:0005634">
    <property type="term" value="C:nucleus"/>
    <property type="evidence" value="ECO:0007669"/>
    <property type="project" value="UniProtKB-SubCell"/>
</dbReference>
<dbReference type="Gene3D" id="3.30.160.60">
    <property type="entry name" value="Classic Zinc Finger"/>
    <property type="match status" value="4"/>
</dbReference>
<accession>A0A336K0R1</accession>
<proteinExistence type="inferred from homology"/>
<feature type="domain" description="C2H2-type" evidence="12">
    <location>
        <begin position="132"/>
        <end position="159"/>
    </location>
</feature>
<evidence type="ECO:0000256" key="9">
    <source>
        <dbReference type="ARBA" id="ARBA00023242"/>
    </source>
</evidence>
<dbReference type="GO" id="GO:0048731">
    <property type="term" value="P:system development"/>
    <property type="evidence" value="ECO:0007669"/>
    <property type="project" value="UniProtKB-ARBA"/>
</dbReference>
<evidence type="ECO:0000256" key="7">
    <source>
        <dbReference type="ARBA" id="ARBA00023015"/>
    </source>
</evidence>
<dbReference type="EMBL" id="UFQT01000006">
    <property type="protein sequence ID" value="SSX17435.1"/>
    <property type="molecule type" value="Genomic_DNA"/>
</dbReference>
<dbReference type="VEuPathDB" id="VectorBase:CSON013678"/>
<dbReference type="AlphaFoldDB" id="A0A336K0R1"/>
<evidence type="ECO:0000259" key="12">
    <source>
        <dbReference type="PROSITE" id="PS50157"/>
    </source>
</evidence>
<dbReference type="InterPro" id="IPR050758">
    <property type="entry name" value="Znf_C2H2-type"/>
</dbReference>
<name>A0A336K0R1_CULSO</name>
<keyword evidence="9" id="KW-0539">Nucleus</keyword>
<dbReference type="PANTHER" id="PTHR23234:SF10">
    <property type="entry name" value="RIKEN CDNA 6720489N17 GENE-RELATED"/>
    <property type="match status" value="1"/>
</dbReference>
<dbReference type="FunFam" id="3.30.160.60:FF:001172">
    <property type="entry name" value="Zinc finger protein rotund"/>
    <property type="match status" value="1"/>
</dbReference>
<evidence type="ECO:0000313" key="13">
    <source>
        <dbReference type="EMBL" id="SSW97048.1"/>
    </source>
</evidence>
<dbReference type="PROSITE" id="PS50157">
    <property type="entry name" value="ZINC_FINGER_C2H2_2"/>
    <property type="match status" value="5"/>
</dbReference>
<keyword evidence="3" id="KW-0479">Metal-binding</keyword>
<feature type="domain" description="C2H2-type" evidence="12">
    <location>
        <begin position="218"/>
        <end position="245"/>
    </location>
</feature>
<keyword evidence="8" id="KW-0804">Transcription</keyword>
<dbReference type="GO" id="GO:0008270">
    <property type="term" value="F:zinc ion binding"/>
    <property type="evidence" value="ECO:0007669"/>
    <property type="project" value="UniProtKB-KW"/>
</dbReference>
<dbReference type="Pfam" id="PF00096">
    <property type="entry name" value="zf-C2H2"/>
    <property type="match status" value="3"/>
</dbReference>
<evidence type="ECO:0000256" key="1">
    <source>
        <dbReference type="ARBA" id="ARBA00004123"/>
    </source>
</evidence>
<evidence type="ECO:0000256" key="4">
    <source>
        <dbReference type="ARBA" id="ARBA00022737"/>
    </source>
</evidence>
<evidence type="ECO:0000256" key="3">
    <source>
        <dbReference type="ARBA" id="ARBA00022723"/>
    </source>
</evidence>
<dbReference type="GO" id="GO:0009653">
    <property type="term" value="P:anatomical structure morphogenesis"/>
    <property type="evidence" value="ECO:0007669"/>
    <property type="project" value="UniProtKB-ARBA"/>
</dbReference>
<dbReference type="EMBL" id="UFQS01000006">
    <property type="protein sequence ID" value="SSW97048.1"/>
    <property type="molecule type" value="Genomic_DNA"/>
</dbReference>
<evidence type="ECO:0000256" key="10">
    <source>
        <dbReference type="PROSITE-ProRule" id="PRU00042"/>
    </source>
</evidence>
<dbReference type="InterPro" id="IPR036236">
    <property type="entry name" value="Znf_C2H2_sf"/>
</dbReference>
<evidence type="ECO:0000256" key="2">
    <source>
        <dbReference type="ARBA" id="ARBA00006991"/>
    </source>
</evidence>
<dbReference type="GO" id="GO:0030154">
    <property type="term" value="P:cell differentiation"/>
    <property type="evidence" value="ECO:0007669"/>
    <property type="project" value="UniProtKB-ARBA"/>
</dbReference>
<comment type="subcellular location">
    <subcellularLocation>
        <location evidence="1">Nucleus</location>
    </subcellularLocation>
</comment>
<dbReference type="SMART" id="SM00355">
    <property type="entry name" value="ZnF_C2H2"/>
    <property type="match status" value="5"/>
</dbReference>
<feature type="domain" description="C2H2-type" evidence="12">
    <location>
        <begin position="188"/>
        <end position="217"/>
    </location>
</feature>
<evidence type="ECO:0000256" key="5">
    <source>
        <dbReference type="ARBA" id="ARBA00022771"/>
    </source>
</evidence>
<evidence type="ECO:0000256" key="11">
    <source>
        <dbReference type="SAM" id="MobiDB-lite"/>
    </source>
</evidence>
<dbReference type="FunFam" id="3.30.160.60:FF:000648">
    <property type="entry name" value="Zinc finger protein rotund"/>
    <property type="match status" value="1"/>
</dbReference>
<feature type="region of interest" description="Disordered" evidence="11">
    <location>
        <begin position="283"/>
        <end position="314"/>
    </location>
</feature>
<feature type="region of interest" description="Disordered" evidence="11">
    <location>
        <begin position="62"/>
        <end position="101"/>
    </location>
</feature>
<reference evidence="14" key="2">
    <citation type="submission" date="2018-07" db="EMBL/GenBank/DDBJ databases">
        <authorList>
            <person name="Quirk P.G."/>
            <person name="Krulwich T.A."/>
        </authorList>
    </citation>
    <scope>NUCLEOTIDE SEQUENCE</scope>
</reference>
<dbReference type="InterPro" id="IPR013087">
    <property type="entry name" value="Znf_C2H2_type"/>
</dbReference>
<feature type="compositionally biased region" description="Low complexity" evidence="11">
    <location>
        <begin position="285"/>
        <end position="305"/>
    </location>
</feature>
<evidence type="ECO:0000256" key="8">
    <source>
        <dbReference type="ARBA" id="ARBA00023163"/>
    </source>
</evidence>
<feature type="domain" description="C2H2-type" evidence="12">
    <location>
        <begin position="160"/>
        <end position="187"/>
    </location>
</feature>
<gene>
    <name evidence="13" type="primary">CSON013678</name>
</gene>
<dbReference type="SUPFAM" id="SSF57667">
    <property type="entry name" value="beta-beta-alpha zinc fingers"/>
    <property type="match status" value="3"/>
</dbReference>
<keyword evidence="5 10" id="KW-0863">Zinc-finger</keyword>
<keyword evidence="6" id="KW-0862">Zinc</keyword>
<feature type="domain" description="C2H2-type" evidence="12">
    <location>
        <begin position="249"/>
        <end position="276"/>
    </location>
</feature>
<organism evidence="13">
    <name type="scientific">Culicoides sonorensis</name>
    <name type="common">Biting midge</name>
    <dbReference type="NCBI Taxonomy" id="179676"/>
    <lineage>
        <taxon>Eukaryota</taxon>
        <taxon>Metazoa</taxon>
        <taxon>Ecdysozoa</taxon>
        <taxon>Arthropoda</taxon>
        <taxon>Hexapoda</taxon>
        <taxon>Insecta</taxon>
        <taxon>Pterygota</taxon>
        <taxon>Neoptera</taxon>
        <taxon>Endopterygota</taxon>
        <taxon>Diptera</taxon>
        <taxon>Nematocera</taxon>
        <taxon>Chironomoidea</taxon>
        <taxon>Ceratopogonidae</taxon>
        <taxon>Ceratopogoninae</taxon>
        <taxon>Culicoides</taxon>
        <taxon>Monoculicoides</taxon>
    </lineage>
</organism>
<evidence type="ECO:0000256" key="6">
    <source>
        <dbReference type="ARBA" id="ARBA00022833"/>
    </source>
</evidence>
<protein>
    <submittedName>
        <fullName evidence="13">CSON013678 protein</fullName>
    </submittedName>
</protein>
<dbReference type="PANTHER" id="PTHR23234">
    <property type="entry name" value="ZNF44 PROTEIN"/>
    <property type="match status" value="1"/>
</dbReference>
<dbReference type="FunFam" id="3.30.160.60:FF:000158">
    <property type="entry name" value="Zinc finger protein 362"/>
    <property type="match status" value="1"/>
</dbReference>
<feature type="region of interest" description="Disordered" evidence="11">
    <location>
        <begin position="370"/>
        <end position="390"/>
    </location>
</feature>
<keyword evidence="7" id="KW-0805">Transcription regulation</keyword>
<dbReference type="PROSITE" id="PS00028">
    <property type="entry name" value="ZINC_FINGER_C2H2_1"/>
    <property type="match status" value="5"/>
</dbReference>
<dbReference type="OMA" id="HAEYHQN"/>
<reference evidence="13" key="1">
    <citation type="submission" date="2018-04" db="EMBL/GenBank/DDBJ databases">
        <authorList>
            <person name="Go L.Y."/>
            <person name="Mitchell J.A."/>
        </authorList>
    </citation>
    <scope>NUCLEOTIDE SEQUENCE</scope>
    <source>
        <tissue evidence="13">Whole organism</tissue>
    </source>
</reference>
<comment type="similarity">
    <text evidence="2">Belongs to the krueppel C2H2-type zinc-finger protein family.</text>
</comment>
<evidence type="ECO:0000313" key="14">
    <source>
        <dbReference type="EMBL" id="SSX17435.1"/>
    </source>
</evidence>
<sequence>MAEIPAGEYTSHIHRSIDQLRQMNEKNAVYTLGALTGNTTDLQRLHDYKAYSDLRANERIDYSTKDDRGNNNNNNMPQNGDQVDQKPYIGSPATPPTPLSMTEQQINESKIFASKGDLNIHSQIHMRESKPYKCSQCIKSFANSSYLSQHTRIHLGIKPYRCEICQRKFTQLSHLQQHIRTHTGDKPYKCRHAGCPKAFSQLSNLQSHSRCHQTDKPYKCNSCYKCFVDEQALLEHIPKHKESKHLKTHICQYCGKSYTQETYLAKHLQKHLEKEAKKSGIAGLNFNKNSSSTTGNNASTTTINNEHPYWPKVSPDSAASLAEAMQQQQQQQQQTQYGEFGLNQQNHGNNDHRSHGQENGEDLVVINRQQQQQHLGQNNTGSTTSNNVNVTSSSASYDTAASITKVTQSAFTPIQTMVPHQLAQRPYFYDAINFQKNGNQSVPNSFPNQLISLHQIRNYAHQPGLMTGEHLLAMGVGAGVKDKGQ</sequence>
<keyword evidence="4" id="KW-0677">Repeat</keyword>